<comment type="caution">
    <text evidence="2">The sequence shown here is derived from an EMBL/GenBank/DDBJ whole genome shotgun (WGS) entry which is preliminary data.</text>
</comment>
<sequence>MHQTFRPSPYDSDALPIVFHYTSRKYTHPKTIAKPRIIFLETKENLIFNFNSEKHRSRKADNRSPQTGSQHTAPAPANAAGLIRIPAIRIPHIRTHVQGKASQERVIRWRYAPDALSDAPIAPKRGAYKKEYERWKQTGGMRKDEERGKREEGGEDDRKRLEPARILGSRTGEYPAPKNAHNPGTMQLRPGAARSVLVPTRKRRPQQARREQRTANSEPDRSGSRAKATGGAEAMQVGGVGGRERITSRRIVRLSQAVLPCARRAARSHHSQHGQIRALARPHSIRSAATLTRRSHRVGGQPYYVEQLGRGACVAIRKRPLRRESEQAQRVLELHHRAGGAVQWRAATTEAARFTRLQAEKAERSAGGVGEYEGGGEVVQWVNAGGKYKCEKRRKISGLDASLGFGRAVIIAGGGGEERHADGITRRPDRDSMSP</sequence>
<dbReference type="Proteomes" id="UP001221757">
    <property type="component" value="Unassembled WGS sequence"/>
</dbReference>
<evidence type="ECO:0000256" key="1">
    <source>
        <dbReference type="SAM" id="MobiDB-lite"/>
    </source>
</evidence>
<evidence type="ECO:0000313" key="3">
    <source>
        <dbReference type="Proteomes" id="UP001221757"/>
    </source>
</evidence>
<feature type="compositionally biased region" description="Polar residues" evidence="1">
    <location>
        <begin position="63"/>
        <end position="72"/>
    </location>
</feature>
<evidence type="ECO:0000313" key="2">
    <source>
        <dbReference type="EMBL" id="KAJ7642528.1"/>
    </source>
</evidence>
<dbReference type="EMBL" id="JARKIE010000418">
    <property type="protein sequence ID" value="KAJ7642528.1"/>
    <property type="molecule type" value="Genomic_DNA"/>
</dbReference>
<dbReference type="AlphaFoldDB" id="A0AAD7C9Q2"/>
<feature type="region of interest" description="Disordered" evidence="1">
    <location>
        <begin position="51"/>
        <end position="79"/>
    </location>
</feature>
<feature type="compositionally biased region" description="Basic and acidic residues" evidence="1">
    <location>
        <begin position="130"/>
        <end position="163"/>
    </location>
</feature>
<protein>
    <submittedName>
        <fullName evidence="2">Uncharacterized protein</fullName>
    </submittedName>
</protein>
<feature type="region of interest" description="Disordered" evidence="1">
    <location>
        <begin position="130"/>
        <end position="239"/>
    </location>
</feature>
<keyword evidence="3" id="KW-1185">Reference proteome</keyword>
<name>A0AAD7C9Q2_MYCRO</name>
<reference evidence="2" key="1">
    <citation type="submission" date="2023-03" db="EMBL/GenBank/DDBJ databases">
        <title>Massive genome expansion in bonnet fungi (Mycena s.s.) driven by repeated elements and novel gene families across ecological guilds.</title>
        <authorList>
            <consortium name="Lawrence Berkeley National Laboratory"/>
            <person name="Harder C.B."/>
            <person name="Miyauchi S."/>
            <person name="Viragh M."/>
            <person name="Kuo A."/>
            <person name="Thoen E."/>
            <person name="Andreopoulos B."/>
            <person name="Lu D."/>
            <person name="Skrede I."/>
            <person name="Drula E."/>
            <person name="Henrissat B."/>
            <person name="Morin E."/>
            <person name="Kohler A."/>
            <person name="Barry K."/>
            <person name="LaButti K."/>
            <person name="Morin E."/>
            <person name="Salamov A."/>
            <person name="Lipzen A."/>
            <person name="Mereny Z."/>
            <person name="Hegedus B."/>
            <person name="Baldrian P."/>
            <person name="Stursova M."/>
            <person name="Weitz H."/>
            <person name="Taylor A."/>
            <person name="Grigoriev I.V."/>
            <person name="Nagy L.G."/>
            <person name="Martin F."/>
            <person name="Kauserud H."/>
        </authorList>
    </citation>
    <scope>NUCLEOTIDE SEQUENCE</scope>
    <source>
        <strain evidence="2">CBHHK067</strain>
    </source>
</reference>
<proteinExistence type="predicted"/>
<feature type="region of interest" description="Disordered" evidence="1">
    <location>
        <begin position="416"/>
        <end position="435"/>
    </location>
</feature>
<gene>
    <name evidence="2" type="ORF">B0H17DRAFT_1148818</name>
</gene>
<organism evidence="2 3">
    <name type="scientific">Mycena rosella</name>
    <name type="common">Pink bonnet</name>
    <name type="synonym">Agaricus rosellus</name>
    <dbReference type="NCBI Taxonomy" id="1033263"/>
    <lineage>
        <taxon>Eukaryota</taxon>
        <taxon>Fungi</taxon>
        <taxon>Dikarya</taxon>
        <taxon>Basidiomycota</taxon>
        <taxon>Agaricomycotina</taxon>
        <taxon>Agaricomycetes</taxon>
        <taxon>Agaricomycetidae</taxon>
        <taxon>Agaricales</taxon>
        <taxon>Marasmiineae</taxon>
        <taxon>Mycenaceae</taxon>
        <taxon>Mycena</taxon>
    </lineage>
</organism>
<accession>A0AAD7C9Q2</accession>
<feature type="compositionally biased region" description="Basic and acidic residues" evidence="1">
    <location>
        <begin position="208"/>
        <end position="223"/>
    </location>
</feature>